<reference evidence="2 3" key="1">
    <citation type="journal article" date="2018" name="Sci. Rep.">
        <title>Extensive genomic diversity among Mycobacterium marinum strains revealed by whole genome sequencing.</title>
        <authorList>
            <person name="Das S."/>
            <person name="Pettersson B.M."/>
            <person name="Behra P.R."/>
            <person name="Mallick A."/>
            <person name="Cheramie M."/>
            <person name="Ramesh M."/>
            <person name="Shirreff L."/>
            <person name="DuCote T."/>
            <person name="Dasgupta S."/>
            <person name="Ennis D.G."/>
            <person name="Kirsebom L.A."/>
        </authorList>
    </citation>
    <scope>NUCLEOTIDE SEQUENCE [LARGE SCALE GENOMIC DNA]</scope>
    <source>
        <strain evidence="2 3">Davis1</strain>
    </source>
</reference>
<dbReference type="InterPro" id="IPR005545">
    <property type="entry name" value="YCII"/>
</dbReference>
<dbReference type="RefSeq" id="WP_020730027.1">
    <property type="nucleotide sequence ID" value="NZ_BQLA01000259.1"/>
</dbReference>
<dbReference type="PANTHER" id="PTHR37828">
    <property type="entry name" value="GSR2449 PROTEIN"/>
    <property type="match status" value="1"/>
</dbReference>
<dbReference type="Gene3D" id="3.30.70.1060">
    <property type="entry name" value="Dimeric alpha+beta barrel"/>
    <property type="match status" value="1"/>
</dbReference>
<evidence type="ECO:0000313" key="2">
    <source>
        <dbReference type="EMBL" id="RFZ35490.1"/>
    </source>
</evidence>
<accession>A0A2Z5YJV9</accession>
<proteinExistence type="inferred from homology"/>
<dbReference type="GeneID" id="34341402"/>
<comment type="caution">
    <text evidence="2">The sequence shown here is derived from an EMBL/GenBank/DDBJ whole genome shotgun (WGS) entry which is preliminary data.</text>
</comment>
<dbReference type="SUPFAM" id="SSF54909">
    <property type="entry name" value="Dimeric alpha+beta barrel"/>
    <property type="match status" value="1"/>
</dbReference>
<dbReference type="AlphaFoldDB" id="A0A2Z5YJV9"/>
<dbReference type="Pfam" id="PF03795">
    <property type="entry name" value="YCII"/>
    <property type="match status" value="1"/>
</dbReference>
<dbReference type="EMBL" id="PEDF01000167">
    <property type="protein sequence ID" value="RFZ35490.1"/>
    <property type="molecule type" value="Genomic_DNA"/>
</dbReference>
<dbReference type="Proteomes" id="UP000257451">
    <property type="component" value="Unassembled WGS sequence"/>
</dbReference>
<protein>
    <submittedName>
        <fullName evidence="2">YciI-like protein</fullName>
    </submittedName>
</protein>
<dbReference type="PANTHER" id="PTHR37828:SF1">
    <property type="entry name" value="YCII-RELATED DOMAIN-CONTAINING PROTEIN"/>
    <property type="match status" value="1"/>
</dbReference>
<comment type="similarity">
    <text evidence="1">Belongs to the YciI family.</text>
</comment>
<evidence type="ECO:0000256" key="1">
    <source>
        <dbReference type="ARBA" id="ARBA00007689"/>
    </source>
</evidence>
<dbReference type="InterPro" id="IPR011008">
    <property type="entry name" value="Dimeric_a/b-barrel"/>
</dbReference>
<sequence>MPDRLESRKVIQDFGGPVGLTLYVVTSVAQGLDAVQAHIEDHLGYLRELEDRGVLFAAGPLWTDDGDYFEGDGLLIYRAGSVVEAQAIADADPMHASGARTYRIRPWFVHDGTIANRLS</sequence>
<name>A0A2Z5YJV9_MYCMR</name>
<organism evidence="2 3">
    <name type="scientific">Mycobacterium marinum</name>
    <dbReference type="NCBI Taxonomy" id="1781"/>
    <lineage>
        <taxon>Bacteria</taxon>
        <taxon>Bacillati</taxon>
        <taxon>Actinomycetota</taxon>
        <taxon>Actinomycetes</taxon>
        <taxon>Mycobacteriales</taxon>
        <taxon>Mycobacteriaceae</taxon>
        <taxon>Mycobacterium</taxon>
        <taxon>Mycobacterium ulcerans group</taxon>
    </lineage>
</organism>
<evidence type="ECO:0000313" key="3">
    <source>
        <dbReference type="Proteomes" id="UP000257451"/>
    </source>
</evidence>
<gene>
    <name evidence="2" type="ORF">DAVIS_04345</name>
</gene>